<proteinExistence type="inferred from homology"/>
<keyword evidence="10" id="KW-1185">Reference proteome</keyword>
<dbReference type="InterPro" id="IPR001469">
    <property type="entry name" value="ATP_synth_F1_dsu/esu"/>
</dbReference>
<comment type="subcellular location">
    <subcellularLocation>
        <location evidence="2">Endomembrane system</location>
        <topology evidence="2">Peripheral membrane protein</topology>
    </subcellularLocation>
</comment>
<keyword evidence="7" id="KW-0139">CF(1)</keyword>
<name>A0A1W6MMA9_9FLAO</name>
<comment type="function">
    <text evidence="1">Produces ATP from ADP in the presence of a proton gradient across the membrane.</text>
</comment>
<feature type="domain" description="ATP synthase F1 complex delta/epsilon subunit N-terminal" evidence="8">
    <location>
        <begin position="2"/>
        <end position="91"/>
    </location>
</feature>
<evidence type="ECO:0000313" key="9">
    <source>
        <dbReference type="EMBL" id="ARN78646.1"/>
    </source>
</evidence>
<comment type="similarity">
    <text evidence="3">Belongs to the ATPase epsilon chain family.</text>
</comment>
<evidence type="ECO:0000256" key="7">
    <source>
        <dbReference type="ARBA" id="ARBA00023196"/>
    </source>
</evidence>
<reference evidence="9 10" key="1">
    <citation type="submission" date="2016-11" db="EMBL/GenBank/DDBJ databases">
        <title>Trade-off between light-utilization and light-protection in marine flavobacteria.</title>
        <authorList>
            <person name="Kumagai Y."/>
        </authorList>
    </citation>
    <scope>NUCLEOTIDE SEQUENCE [LARGE SCALE GENOMIC DNA]</scope>
    <source>
        <strain evidence="9 10">JCM 13191</strain>
    </source>
</reference>
<keyword evidence="7" id="KW-0066">ATP synthesis</keyword>
<evidence type="ECO:0000256" key="4">
    <source>
        <dbReference type="ARBA" id="ARBA00022448"/>
    </source>
</evidence>
<sequence>MVLEIVTPEHTIFKGEVESVSVPGVNGQFQMLDNHAPVVSLLTEGSVKIFGNVNLTEENSNHFLKEDGTTNFHISGGVLEMKDNKAIVLAD</sequence>
<organism evidence="9 10">
    <name type="scientific">Nonlabens spongiae</name>
    <dbReference type="NCBI Taxonomy" id="331648"/>
    <lineage>
        <taxon>Bacteria</taxon>
        <taxon>Pseudomonadati</taxon>
        <taxon>Bacteroidota</taxon>
        <taxon>Flavobacteriia</taxon>
        <taxon>Flavobacteriales</taxon>
        <taxon>Flavobacteriaceae</taxon>
        <taxon>Nonlabens</taxon>
    </lineage>
</organism>
<dbReference type="RefSeq" id="WP_085767450.1">
    <property type="nucleotide sequence ID" value="NZ_CP019344.1"/>
</dbReference>
<dbReference type="InterPro" id="IPR020546">
    <property type="entry name" value="ATP_synth_F1_dsu/esu_N"/>
</dbReference>
<dbReference type="InterPro" id="IPR036771">
    <property type="entry name" value="ATPsynth_dsu/esu_N"/>
</dbReference>
<dbReference type="GO" id="GO:0012505">
    <property type="term" value="C:endomembrane system"/>
    <property type="evidence" value="ECO:0007669"/>
    <property type="project" value="UniProtKB-SubCell"/>
</dbReference>
<dbReference type="GO" id="GO:0045259">
    <property type="term" value="C:proton-transporting ATP synthase complex"/>
    <property type="evidence" value="ECO:0007669"/>
    <property type="project" value="UniProtKB-KW"/>
</dbReference>
<keyword evidence="5" id="KW-0406">Ion transport</keyword>
<accession>A0A1W6MMA9</accession>
<evidence type="ECO:0000256" key="6">
    <source>
        <dbReference type="ARBA" id="ARBA00023136"/>
    </source>
</evidence>
<evidence type="ECO:0000259" key="8">
    <source>
        <dbReference type="Pfam" id="PF02823"/>
    </source>
</evidence>
<keyword evidence="6" id="KW-0472">Membrane</keyword>
<dbReference type="Pfam" id="PF02823">
    <property type="entry name" value="ATP-synt_DE_N"/>
    <property type="match status" value="1"/>
</dbReference>
<evidence type="ECO:0000313" key="10">
    <source>
        <dbReference type="Proteomes" id="UP000193431"/>
    </source>
</evidence>
<evidence type="ECO:0000256" key="1">
    <source>
        <dbReference type="ARBA" id="ARBA00003543"/>
    </source>
</evidence>
<dbReference type="EMBL" id="CP019344">
    <property type="protein sequence ID" value="ARN78646.1"/>
    <property type="molecule type" value="Genomic_DNA"/>
</dbReference>
<evidence type="ECO:0000256" key="3">
    <source>
        <dbReference type="ARBA" id="ARBA00005712"/>
    </source>
</evidence>
<dbReference type="SUPFAM" id="SSF51344">
    <property type="entry name" value="Epsilon subunit of F1F0-ATP synthase N-terminal domain"/>
    <property type="match status" value="1"/>
</dbReference>
<dbReference type="STRING" id="331648.BST97_11955"/>
<gene>
    <name evidence="9" type="ORF">BST97_11955</name>
</gene>
<protein>
    <recommendedName>
        <fullName evidence="8">ATP synthase F1 complex delta/epsilon subunit N-terminal domain-containing protein</fullName>
    </recommendedName>
</protein>
<evidence type="ECO:0000256" key="5">
    <source>
        <dbReference type="ARBA" id="ARBA00023065"/>
    </source>
</evidence>
<dbReference type="AlphaFoldDB" id="A0A1W6MMA9"/>
<dbReference type="GO" id="GO:0046933">
    <property type="term" value="F:proton-transporting ATP synthase activity, rotational mechanism"/>
    <property type="evidence" value="ECO:0007669"/>
    <property type="project" value="InterPro"/>
</dbReference>
<dbReference type="OrthoDB" id="5294255at2"/>
<dbReference type="CDD" id="cd12152">
    <property type="entry name" value="F1-ATPase_delta"/>
    <property type="match status" value="1"/>
</dbReference>
<evidence type="ECO:0000256" key="2">
    <source>
        <dbReference type="ARBA" id="ARBA00004184"/>
    </source>
</evidence>
<keyword evidence="4" id="KW-0813">Transport</keyword>
<dbReference type="Proteomes" id="UP000193431">
    <property type="component" value="Chromosome"/>
</dbReference>
<dbReference type="Gene3D" id="2.60.15.10">
    <property type="entry name" value="F0F1 ATP synthase delta/epsilon subunit, N-terminal"/>
    <property type="match status" value="1"/>
</dbReference>